<dbReference type="PANTHER" id="PTHR30595">
    <property type="entry name" value="GLPR-RELATED TRANSCRIPTIONAL REPRESSOR"/>
    <property type="match status" value="1"/>
</dbReference>
<dbReference type="InterPro" id="IPR036390">
    <property type="entry name" value="WH_DNA-bd_sf"/>
</dbReference>
<organism evidence="4 5">
    <name type="scientific">Agreia pratensis</name>
    <dbReference type="NCBI Taxonomy" id="150121"/>
    <lineage>
        <taxon>Bacteria</taxon>
        <taxon>Bacillati</taxon>
        <taxon>Actinomycetota</taxon>
        <taxon>Actinomycetes</taxon>
        <taxon>Micrococcales</taxon>
        <taxon>Microbacteriaceae</taxon>
        <taxon>Agreia</taxon>
    </lineage>
</organism>
<evidence type="ECO:0000259" key="3">
    <source>
        <dbReference type="Pfam" id="PF09339"/>
    </source>
</evidence>
<dbReference type="InterPro" id="IPR005471">
    <property type="entry name" value="Tscrpt_reg_IclR_N"/>
</dbReference>
<dbReference type="InterPro" id="IPR011991">
    <property type="entry name" value="ArsR-like_HTH"/>
</dbReference>
<dbReference type="Proteomes" id="UP000193244">
    <property type="component" value="Unassembled WGS sequence"/>
</dbReference>
<dbReference type="Pfam" id="PF13749">
    <property type="entry name" value="HATPase_c_4"/>
    <property type="match status" value="1"/>
</dbReference>
<name>A0A1X7KTE5_9MICO</name>
<dbReference type="InterPro" id="IPR038475">
    <property type="entry name" value="RecG_C_sf"/>
</dbReference>
<dbReference type="SUPFAM" id="SSF46785">
    <property type="entry name" value="Winged helix' DNA-binding domain"/>
    <property type="match status" value="1"/>
</dbReference>
<keyword evidence="5" id="KW-1185">Reference proteome</keyword>
<feature type="region of interest" description="Disordered" evidence="1">
    <location>
        <begin position="113"/>
        <end position="135"/>
    </location>
</feature>
<dbReference type="PANTHER" id="PTHR30595:SF6">
    <property type="entry name" value="SCHLAFEN ALBA-2 DOMAIN-CONTAINING PROTEIN"/>
    <property type="match status" value="1"/>
</dbReference>
<dbReference type="Pfam" id="PF04326">
    <property type="entry name" value="SLFN_AlbA_2"/>
    <property type="match status" value="1"/>
</dbReference>
<dbReference type="InterPro" id="IPR036388">
    <property type="entry name" value="WH-like_DNA-bd_sf"/>
</dbReference>
<evidence type="ECO:0000313" key="4">
    <source>
        <dbReference type="EMBL" id="SMG44490.1"/>
    </source>
</evidence>
<dbReference type="RefSeq" id="WP_085487267.1">
    <property type="nucleotide sequence ID" value="NZ_FXAY01000005.1"/>
</dbReference>
<dbReference type="CDD" id="cd00090">
    <property type="entry name" value="HTH_ARSR"/>
    <property type="match status" value="1"/>
</dbReference>
<keyword evidence="4" id="KW-0378">Hydrolase</keyword>
<reference evidence="5" key="1">
    <citation type="submission" date="2017-04" db="EMBL/GenBank/DDBJ databases">
        <authorList>
            <person name="Varghese N."/>
            <person name="Submissions S."/>
        </authorList>
    </citation>
    <scope>NUCLEOTIDE SEQUENCE [LARGE SCALE GENOMIC DNA]</scope>
    <source>
        <strain evidence="5">VKM Ac-2510</strain>
    </source>
</reference>
<dbReference type="Pfam" id="PF09339">
    <property type="entry name" value="HTH_IclR"/>
    <property type="match status" value="1"/>
</dbReference>
<keyword evidence="4" id="KW-0347">Helicase</keyword>
<proteinExistence type="predicted"/>
<feature type="domain" description="HTH iclR-type" evidence="3">
    <location>
        <begin position="526"/>
        <end position="567"/>
    </location>
</feature>
<accession>A0A1X7KTE5</accession>
<dbReference type="Gene3D" id="3.30.565.60">
    <property type="match status" value="1"/>
</dbReference>
<dbReference type="InterPro" id="IPR038461">
    <property type="entry name" value="Schlafen_AlbA_2_dom_sf"/>
</dbReference>
<gene>
    <name evidence="4" type="ORF">SAMN06296010_2885</name>
</gene>
<evidence type="ECO:0000256" key="1">
    <source>
        <dbReference type="SAM" id="MobiDB-lite"/>
    </source>
</evidence>
<dbReference type="GO" id="GO:0006355">
    <property type="term" value="P:regulation of DNA-templated transcription"/>
    <property type="evidence" value="ECO:0007669"/>
    <property type="project" value="InterPro"/>
</dbReference>
<dbReference type="AlphaFoldDB" id="A0A1X7KTE5"/>
<feature type="domain" description="Schlafen AlbA-2" evidence="2">
    <location>
        <begin position="20"/>
        <end position="140"/>
    </location>
</feature>
<keyword evidence="4" id="KW-0067">ATP-binding</keyword>
<evidence type="ECO:0000259" key="2">
    <source>
        <dbReference type="Pfam" id="PF04326"/>
    </source>
</evidence>
<sequence length="587" mass="63591">MEAEALRGLVRQMKEIGGEPTEIEAKSGASGYPKSAVDTMVAFANTSGGVILIGIDEESGFSIVGVPDPAQYRDAAVGQAQDAIDPPIQIDVEFVELDGKQIVVIDVPETSPEQKPVHLKSKGPTTGALIRSGDGDRRMTPAEIGLLYASRSQPIFDRTPVLQASVDNLAFGAVARTLERVRAGTPALRQMDDERMMRQLGITVETDDGVFPTLGGFLTYADFPQQYFPQLMVSFVAYGDGAETETRFVDNLTIRGSIPAMAAEAVAAVRKHLSVRTVVTGDGREERLEYSMTAVREAVVNALLHRDYSPITQGTQVHIELYPDRLVVRSPGGLYGPISPDELGNEGLLSSSRNSVLASLLSDTYLPGSDRLVAENRATGIQTMIREAKARGQNRPIFISTVTQFTVSMSHSELLSQDTRAWLNKIGGPWPTPTYDIALAMMRADYVTNEMLRQWGVDRIEAGAVLRDLVTRGAAVKEGGRKFARYVLSTELAKPTGERPADAPIVQSLSTTALPVSRAVLEGRRRVLELLHTQGPLGSSEISTATGLHRGTVIARLNELLDEGLLVAEGAPRSPKRRYSMPRVDEG</sequence>
<dbReference type="GO" id="GO:0004386">
    <property type="term" value="F:helicase activity"/>
    <property type="evidence" value="ECO:0007669"/>
    <property type="project" value="UniProtKB-KW"/>
</dbReference>
<dbReference type="EMBL" id="FXAY01000005">
    <property type="protein sequence ID" value="SMG44490.1"/>
    <property type="molecule type" value="Genomic_DNA"/>
</dbReference>
<dbReference type="Gene3D" id="3.30.950.30">
    <property type="entry name" value="Schlafen, AAA domain"/>
    <property type="match status" value="1"/>
</dbReference>
<dbReference type="Gene3D" id="1.10.10.10">
    <property type="entry name" value="Winged helix-like DNA-binding domain superfamily/Winged helix DNA-binding domain"/>
    <property type="match status" value="1"/>
</dbReference>
<keyword evidence="4" id="KW-0547">Nucleotide-binding</keyword>
<dbReference type="OrthoDB" id="9805115at2"/>
<dbReference type="GO" id="GO:0003677">
    <property type="term" value="F:DNA binding"/>
    <property type="evidence" value="ECO:0007669"/>
    <property type="project" value="InterPro"/>
</dbReference>
<evidence type="ECO:0000313" key="5">
    <source>
        <dbReference type="Proteomes" id="UP000193244"/>
    </source>
</evidence>
<dbReference type="InterPro" id="IPR007421">
    <property type="entry name" value="Schlafen_AlbA_2_dom"/>
</dbReference>
<dbReference type="STRING" id="150121.SAMN06296010_2885"/>
<protein>
    <submittedName>
        <fullName evidence="4">ATP-dependent DNA helicase RecG</fullName>
    </submittedName>
</protein>